<reference evidence="2 3" key="2">
    <citation type="submission" date="2018-06" db="EMBL/GenBank/DDBJ databases">
        <title>Metagenomic assembly of (sub)arctic Cyanobacteria and their associated microbiome from non-axenic cultures.</title>
        <authorList>
            <person name="Baurain D."/>
        </authorList>
    </citation>
    <scope>NUCLEOTIDE SEQUENCE [LARGE SCALE GENOMIC DNA]</scope>
    <source>
        <strain evidence="2">ULC066bin1</strain>
    </source>
</reference>
<evidence type="ECO:0000313" key="2">
    <source>
        <dbReference type="EMBL" id="PZO40828.1"/>
    </source>
</evidence>
<protein>
    <recommendedName>
        <fullName evidence="1">LysM domain-containing protein</fullName>
    </recommendedName>
</protein>
<evidence type="ECO:0000313" key="3">
    <source>
        <dbReference type="Proteomes" id="UP000249467"/>
    </source>
</evidence>
<accession>A0A2W4YCF3</accession>
<dbReference type="Proteomes" id="UP000249467">
    <property type="component" value="Unassembled WGS sequence"/>
</dbReference>
<comment type="caution">
    <text evidence="2">The sequence shown here is derived from an EMBL/GenBank/DDBJ whole genome shotgun (WGS) entry which is preliminary data.</text>
</comment>
<dbReference type="PROSITE" id="PS51782">
    <property type="entry name" value="LYSM"/>
    <property type="match status" value="1"/>
</dbReference>
<dbReference type="InterPro" id="IPR018392">
    <property type="entry name" value="LysM"/>
</dbReference>
<organism evidence="2 3">
    <name type="scientific">Pseudanabaena frigida</name>
    <dbReference type="NCBI Taxonomy" id="945775"/>
    <lineage>
        <taxon>Bacteria</taxon>
        <taxon>Bacillati</taxon>
        <taxon>Cyanobacteriota</taxon>
        <taxon>Cyanophyceae</taxon>
        <taxon>Pseudanabaenales</taxon>
        <taxon>Pseudanabaenaceae</taxon>
        <taxon>Pseudanabaena</taxon>
    </lineage>
</organism>
<dbReference type="CDD" id="cd00118">
    <property type="entry name" value="LysM"/>
    <property type="match status" value="1"/>
</dbReference>
<dbReference type="Pfam" id="PF01476">
    <property type="entry name" value="LysM"/>
    <property type="match status" value="1"/>
</dbReference>
<name>A0A2W4YCF3_9CYAN</name>
<dbReference type="SMART" id="SM00257">
    <property type="entry name" value="LysM"/>
    <property type="match status" value="1"/>
</dbReference>
<dbReference type="AlphaFoldDB" id="A0A2W4YCF3"/>
<sequence length="388" mass="42716">MAIQEYFVKAGDTLSSIARSFLGANGDWREIARINNITNPASLQIGQRLLIPSTDATPPIAKNPEVAMVKNTLQGVYPPNKISVSFTTVGSDLIANLLNTGQQETFAKTKNPGFYRLGIFKLRDFIIYGSGLLQQVQMSLSEINVMLVTAANEGSLDAINTWDNQYLSFGIFQWTLGAAGQQGELPALLTNLKRKYPSEFQYYFGQFGIDATSLDGITGWLSLNGVRLVTETDKNLMRQPIWALRFAIAGMDSLVQSVQVLYGISRLDRFYFSPSQTLQGFALSQILNSEFAVALLLDHHVNRPSHVVGCVADAIARSGLTPAQVAQSSTDNEPLIIQNYLVLRETYGGANAMTKSRERAESIRQAISSGNLSPQRFSFRSNRQSRLA</sequence>
<dbReference type="InterPro" id="IPR036779">
    <property type="entry name" value="LysM_dom_sf"/>
</dbReference>
<gene>
    <name evidence="2" type="ORF">DCF19_10990</name>
</gene>
<reference evidence="2 3" key="1">
    <citation type="submission" date="2018-04" db="EMBL/GenBank/DDBJ databases">
        <authorList>
            <person name="Go L.Y."/>
            <person name="Mitchell J.A."/>
        </authorList>
    </citation>
    <scope>NUCLEOTIDE SEQUENCE [LARGE SCALE GENOMIC DNA]</scope>
    <source>
        <strain evidence="2">ULC066bin1</strain>
    </source>
</reference>
<dbReference type="SUPFAM" id="SSF54106">
    <property type="entry name" value="LysM domain"/>
    <property type="match status" value="1"/>
</dbReference>
<evidence type="ECO:0000259" key="1">
    <source>
        <dbReference type="PROSITE" id="PS51782"/>
    </source>
</evidence>
<dbReference type="EMBL" id="QBML01000013">
    <property type="protein sequence ID" value="PZO40828.1"/>
    <property type="molecule type" value="Genomic_DNA"/>
</dbReference>
<proteinExistence type="predicted"/>
<dbReference type="Gene3D" id="3.10.350.10">
    <property type="entry name" value="LysM domain"/>
    <property type="match status" value="1"/>
</dbReference>
<feature type="domain" description="LysM" evidence="1">
    <location>
        <begin position="4"/>
        <end position="51"/>
    </location>
</feature>